<dbReference type="PROSITE" id="PS00640">
    <property type="entry name" value="THIOL_PROTEASE_ASN"/>
    <property type="match status" value="1"/>
</dbReference>
<dbReference type="InterPro" id="IPR013128">
    <property type="entry name" value="Peptidase_C1A"/>
</dbReference>
<organism evidence="4 5">
    <name type="scientific">Elysia marginata</name>
    <dbReference type="NCBI Taxonomy" id="1093978"/>
    <lineage>
        <taxon>Eukaryota</taxon>
        <taxon>Metazoa</taxon>
        <taxon>Spiralia</taxon>
        <taxon>Lophotrochozoa</taxon>
        <taxon>Mollusca</taxon>
        <taxon>Gastropoda</taxon>
        <taxon>Heterobranchia</taxon>
        <taxon>Euthyneura</taxon>
        <taxon>Panpulmonata</taxon>
        <taxon>Sacoglossa</taxon>
        <taxon>Placobranchoidea</taxon>
        <taxon>Plakobranchidae</taxon>
        <taxon>Elysia</taxon>
    </lineage>
</organism>
<sequence>MRGCRGCQPYSLPPCNHHVSGDLPNCSHPFSPTPECVKECSPGYHNTYEKDKHFGVLEYRVLGETSIMRELYYHGPVTATFTVYSDFPSYKSGVYTHRHGPSLGGHAVKLLGWGTENGLDYWLAANSWNTNWGDQGFFKIAKGRNECGFESYIVTGLPLET</sequence>
<dbReference type="InterPro" id="IPR025660">
    <property type="entry name" value="Pept_his_AS"/>
</dbReference>
<comment type="similarity">
    <text evidence="1">Belongs to the peptidase C1 family.</text>
</comment>
<dbReference type="InterPro" id="IPR025661">
    <property type="entry name" value="Pept_asp_AS"/>
</dbReference>
<evidence type="ECO:0000313" key="5">
    <source>
        <dbReference type="Proteomes" id="UP000762676"/>
    </source>
</evidence>
<reference evidence="4 5" key="1">
    <citation type="journal article" date="2021" name="Elife">
        <title>Chloroplast acquisition without the gene transfer in kleptoplastic sea slugs, Plakobranchus ocellatus.</title>
        <authorList>
            <person name="Maeda T."/>
            <person name="Takahashi S."/>
            <person name="Yoshida T."/>
            <person name="Shimamura S."/>
            <person name="Takaki Y."/>
            <person name="Nagai Y."/>
            <person name="Toyoda A."/>
            <person name="Suzuki Y."/>
            <person name="Arimoto A."/>
            <person name="Ishii H."/>
            <person name="Satoh N."/>
            <person name="Nishiyama T."/>
            <person name="Hasebe M."/>
            <person name="Maruyama T."/>
            <person name="Minagawa J."/>
            <person name="Obokata J."/>
            <person name="Shigenobu S."/>
        </authorList>
    </citation>
    <scope>NUCLEOTIDE SEQUENCE [LARGE SCALE GENOMIC DNA]</scope>
</reference>
<dbReference type="Pfam" id="PF00112">
    <property type="entry name" value="Peptidase_C1"/>
    <property type="match status" value="1"/>
</dbReference>
<evidence type="ECO:0000313" key="4">
    <source>
        <dbReference type="EMBL" id="GFR67076.1"/>
    </source>
</evidence>
<feature type="domain" description="Peptidase C1A papain C-terminal" evidence="3">
    <location>
        <begin position="5"/>
        <end position="157"/>
    </location>
</feature>
<comment type="caution">
    <text evidence="4">The sequence shown here is derived from an EMBL/GenBank/DDBJ whole genome shotgun (WGS) entry which is preliminary data.</text>
</comment>
<evidence type="ECO:0000259" key="3">
    <source>
        <dbReference type="SMART" id="SM00645"/>
    </source>
</evidence>
<dbReference type="InterPro" id="IPR000668">
    <property type="entry name" value="Peptidase_C1A_C"/>
</dbReference>
<protein>
    <submittedName>
        <fullName evidence="4">Cathepsin B</fullName>
    </submittedName>
</protein>
<accession>A0AAV4F2P6</accession>
<evidence type="ECO:0000256" key="1">
    <source>
        <dbReference type="ARBA" id="ARBA00008455"/>
    </source>
</evidence>
<evidence type="ECO:0000256" key="2">
    <source>
        <dbReference type="ARBA" id="ARBA00023157"/>
    </source>
</evidence>
<dbReference type="AlphaFoldDB" id="A0AAV4F2P6"/>
<name>A0AAV4F2P6_9GAST</name>
<dbReference type="Proteomes" id="UP000762676">
    <property type="component" value="Unassembled WGS sequence"/>
</dbReference>
<keyword evidence="2" id="KW-1015">Disulfide bond</keyword>
<dbReference type="SUPFAM" id="SSF54001">
    <property type="entry name" value="Cysteine proteinases"/>
    <property type="match status" value="1"/>
</dbReference>
<dbReference type="Gene3D" id="3.90.70.10">
    <property type="entry name" value="Cysteine proteinases"/>
    <property type="match status" value="1"/>
</dbReference>
<dbReference type="SMART" id="SM00645">
    <property type="entry name" value="Pept_C1"/>
    <property type="match status" value="1"/>
</dbReference>
<dbReference type="GO" id="GO:0006508">
    <property type="term" value="P:proteolysis"/>
    <property type="evidence" value="ECO:0007669"/>
    <property type="project" value="InterPro"/>
</dbReference>
<dbReference type="EMBL" id="BMAT01004045">
    <property type="protein sequence ID" value="GFR67076.1"/>
    <property type="molecule type" value="Genomic_DNA"/>
</dbReference>
<proteinExistence type="inferred from homology"/>
<dbReference type="InterPro" id="IPR038765">
    <property type="entry name" value="Papain-like_cys_pep_sf"/>
</dbReference>
<keyword evidence="5" id="KW-1185">Reference proteome</keyword>
<dbReference type="PROSITE" id="PS00639">
    <property type="entry name" value="THIOL_PROTEASE_HIS"/>
    <property type="match status" value="1"/>
</dbReference>
<dbReference type="GO" id="GO:0008234">
    <property type="term" value="F:cysteine-type peptidase activity"/>
    <property type="evidence" value="ECO:0007669"/>
    <property type="project" value="InterPro"/>
</dbReference>
<dbReference type="PANTHER" id="PTHR12411">
    <property type="entry name" value="CYSTEINE PROTEASE FAMILY C1-RELATED"/>
    <property type="match status" value="1"/>
</dbReference>
<gene>
    <name evidence="4" type="ORF">ElyMa_001988000</name>
</gene>